<feature type="domain" description="Fatty acid desaturase" evidence="2">
    <location>
        <begin position="64"/>
        <end position="308"/>
    </location>
</feature>
<dbReference type="GO" id="GO:0006629">
    <property type="term" value="P:lipid metabolic process"/>
    <property type="evidence" value="ECO:0007669"/>
    <property type="project" value="InterPro"/>
</dbReference>
<proteinExistence type="predicted"/>
<dbReference type="CDD" id="cd03507">
    <property type="entry name" value="Delta12-FADS-like"/>
    <property type="match status" value="1"/>
</dbReference>
<feature type="transmembrane region" description="Helical" evidence="1">
    <location>
        <begin position="219"/>
        <end position="239"/>
    </location>
</feature>
<feature type="transmembrane region" description="Helical" evidence="1">
    <location>
        <begin position="192"/>
        <end position="213"/>
    </location>
</feature>
<keyword evidence="1" id="KW-0812">Transmembrane</keyword>
<keyword evidence="1" id="KW-0472">Membrane</keyword>
<dbReference type="Proteomes" id="UP000646365">
    <property type="component" value="Unassembled WGS sequence"/>
</dbReference>
<feature type="transmembrane region" description="Helical" evidence="1">
    <location>
        <begin position="62"/>
        <end position="80"/>
    </location>
</feature>
<dbReference type="GO" id="GO:0016717">
    <property type="term" value="F:oxidoreductase activity, acting on paired donors, with oxidation of a pair of donors resulting in the reduction of molecular oxygen to two molecules of water"/>
    <property type="evidence" value="ECO:0007669"/>
    <property type="project" value="TreeGrafter"/>
</dbReference>
<dbReference type="PANTHER" id="PTHR19353:SF73">
    <property type="entry name" value="FATTY ACID DESATURASE"/>
    <property type="match status" value="1"/>
</dbReference>
<name>A0A8J2YXR5_9PROT</name>
<gene>
    <name evidence="3" type="ORF">GCM10011611_50190</name>
</gene>
<evidence type="ECO:0000313" key="3">
    <source>
        <dbReference type="EMBL" id="GGF37668.1"/>
    </source>
</evidence>
<evidence type="ECO:0000259" key="2">
    <source>
        <dbReference type="Pfam" id="PF00487"/>
    </source>
</evidence>
<keyword evidence="1" id="KW-1133">Transmembrane helix</keyword>
<evidence type="ECO:0000313" key="4">
    <source>
        <dbReference type="Proteomes" id="UP000646365"/>
    </source>
</evidence>
<reference evidence="3" key="2">
    <citation type="submission" date="2020-09" db="EMBL/GenBank/DDBJ databases">
        <authorList>
            <person name="Sun Q."/>
            <person name="Zhou Y."/>
        </authorList>
    </citation>
    <scope>NUCLEOTIDE SEQUENCE</scope>
    <source>
        <strain evidence="3">CGMCC 1.15725</strain>
    </source>
</reference>
<keyword evidence="4" id="KW-1185">Reference proteome</keyword>
<dbReference type="PANTHER" id="PTHR19353">
    <property type="entry name" value="FATTY ACID DESATURASE 2"/>
    <property type="match status" value="1"/>
</dbReference>
<dbReference type="AlphaFoldDB" id="A0A8J2YXR5"/>
<sequence>MLSSQSGAEISAAGDASRALRQVVAPYAKPETRRGILQLLNTGLPFLALMAVMFRVLEYSSAAALALVPAAAVLLVRLFIIQHDCGHASFFAPRWANDLLGRVLGVLTLTPYEYWRRSHATHHATSGNLDRRGVGDITTLTVREYLALSRSRRFAYRLYRHPLVMFGVGPTYQFLIRHRIPDGHPRRQFREWCSVFGTNAAIAAVVGAAALTIGLKPLLLGYLPVILLAATIGMWLFYVQHQFEDTYWETSARWNYQAAALEGCSFYDLPSVLHWMTGYIGFHHIHHLSSRVPNYRLRECHERNPELHAAKRVTLRDSLKCTRLALWDEDARKLVGFGQARGA</sequence>
<reference evidence="3" key="1">
    <citation type="journal article" date="2014" name="Int. J. Syst. Evol. Microbiol.">
        <title>Complete genome sequence of Corynebacterium casei LMG S-19264T (=DSM 44701T), isolated from a smear-ripened cheese.</title>
        <authorList>
            <consortium name="US DOE Joint Genome Institute (JGI-PGF)"/>
            <person name="Walter F."/>
            <person name="Albersmeier A."/>
            <person name="Kalinowski J."/>
            <person name="Ruckert C."/>
        </authorList>
    </citation>
    <scope>NUCLEOTIDE SEQUENCE</scope>
    <source>
        <strain evidence="3">CGMCC 1.15725</strain>
    </source>
</reference>
<dbReference type="InterPro" id="IPR005804">
    <property type="entry name" value="FA_desaturase_dom"/>
</dbReference>
<organism evidence="3 4">
    <name type="scientific">Aliidongia dinghuensis</name>
    <dbReference type="NCBI Taxonomy" id="1867774"/>
    <lineage>
        <taxon>Bacteria</taxon>
        <taxon>Pseudomonadati</taxon>
        <taxon>Pseudomonadota</taxon>
        <taxon>Alphaproteobacteria</taxon>
        <taxon>Rhodospirillales</taxon>
        <taxon>Dongiaceae</taxon>
        <taxon>Aliidongia</taxon>
    </lineage>
</organism>
<comment type="caution">
    <text evidence="3">The sequence shown here is derived from an EMBL/GenBank/DDBJ whole genome shotgun (WGS) entry which is preliminary data.</text>
</comment>
<dbReference type="Pfam" id="PF00487">
    <property type="entry name" value="FA_desaturase"/>
    <property type="match status" value="1"/>
</dbReference>
<evidence type="ECO:0000256" key="1">
    <source>
        <dbReference type="SAM" id="Phobius"/>
    </source>
</evidence>
<dbReference type="GO" id="GO:0016020">
    <property type="term" value="C:membrane"/>
    <property type="evidence" value="ECO:0007669"/>
    <property type="project" value="TreeGrafter"/>
</dbReference>
<protein>
    <recommendedName>
        <fullName evidence="2">Fatty acid desaturase domain-containing protein</fullName>
    </recommendedName>
</protein>
<dbReference type="InterPro" id="IPR012171">
    <property type="entry name" value="Fatty_acid_desaturase"/>
</dbReference>
<dbReference type="EMBL" id="BMJQ01000015">
    <property type="protein sequence ID" value="GGF37668.1"/>
    <property type="molecule type" value="Genomic_DNA"/>
</dbReference>
<dbReference type="RefSeq" id="WP_189050909.1">
    <property type="nucleotide sequence ID" value="NZ_BMJQ01000015.1"/>
</dbReference>
<accession>A0A8J2YXR5</accession>
<feature type="transmembrane region" description="Helical" evidence="1">
    <location>
        <begin position="36"/>
        <end position="56"/>
    </location>
</feature>